<protein>
    <submittedName>
        <fullName evidence="4">Uncharacterized protein</fullName>
    </submittedName>
</protein>
<dbReference type="PANTHER" id="PTHR24320:SF252">
    <property type="entry name" value="DEHYDROGENASE_REDUCTASE FAMILY PROTEIN, PUTATIVE (AFU_ORTHOLOGUE AFUA_3G08550)-RELATED"/>
    <property type="match status" value="1"/>
</dbReference>
<keyword evidence="5" id="KW-1185">Reference proteome</keyword>
<gene>
    <name evidence="4" type="ORF">CRHIZ90672A_00018587</name>
</gene>
<comment type="similarity">
    <text evidence="1">Belongs to the short-chain dehydrogenases/reductases (SDR) family.</text>
</comment>
<proteinExistence type="inferred from homology"/>
<keyword evidence="2" id="KW-0521">NADP</keyword>
<dbReference type="PANTHER" id="PTHR24320">
    <property type="entry name" value="RETINOL DEHYDROGENASE"/>
    <property type="match status" value="1"/>
</dbReference>
<dbReference type="InterPro" id="IPR036291">
    <property type="entry name" value="NAD(P)-bd_dom_sf"/>
</dbReference>
<sequence>MSAQLEKDLSWESSMLGILYRQLFVSRKPLTNQISLNGQTAVVTGSNGGLGLEASRQLLQHGLSRLIIAVRSQASGDGAAEMLRKEFPDVDIQVWLLDMADYDSIQAFTKRYQGLGRVDYTILNAAMQSSNFEHHEKTGHELVFQVNYISTVLLCMLLAPILKDMTYTGANVKPPVLSIVGSDTMYFSKFSSAGLVFPRMDNPDSYERMTQYMDSKLLLMIFINRLAQQIDPDDVIINVCNPGMVAGTGLGRNGSPNPGFAEKYLVPLFVKALGRSVQSGASVYVHALLDEGKKGHGSFISDWEIKPYPRLLYISEGQELSERLWQETIEELRPALGEVIAIRAVWGPLCFQHLLKQGLDGYHRPIPRNDEALSPNIDFKIPSCCFKWPGCCYIYGESDGCSSAEIDNRRRNQSEVKCFIPSDFGSISAGPSAAHLLHNVQLVEIQNYLESDEDLVEWTVFSIGAFTEFLVNFDIVLD</sequence>
<dbReference type="EMBL" id="CABFNQ020000661">
    <property type="protein sequence ID" value="CAH0021787.1"/>
    <property type="molecule type" value="Genomic_DNA"/>
</dbReference>
<organism evidence="4 5">
    <name type="scientific">Clonostachys rhizophaga</name>
    <dbReference type="NCBI Taxonomy" id="160324"/>
    <lineage>
        <taxon>Eukaryota</taxon>
        <taxon>Fungi</taxon>
        <taxon>Dikarya</taxon>
        <taxon>Ascomycota</taxon>
        <taxon>Pezizomycotina</taxon>
        <taxon>Sordariomycetes</taxon>
        <taxon>Hypocreomycetidae</taxon>
        <taxon>Hypocreales</taxon>
        <taxon>Bionectriaceae</taxon>
        <taxon>Clonostachys</taxon>
    </lineage>
</organism>
<evidence type="ECO:0000313" key="5">
    <source>
        <dbReference type="Proteomes" id="UP000696573"/>
    </source>
</evidence>
<comment type="caution">
    <text evidence="4">The sequence shown here is derived from an EMBL/GenBank/DDBJ whole genome shotgun (WGS) entry which is preliminary data.</text>
</comment>
<evidence type="ECO:0000256" key="2">
    <source>
        <dbReference type="ARBA" id="ARBA00022857"/>
    </source>
</evidence>
<dbReference type="Proteomes" id="UP000696573">
    <property type="component" value="Unassembled WGS sequence"/>
</dbReference>
<keyword evidence="3" id="KW-0560">Oxidoreductase</keyword>
<dbReference type="GO" id="GO:0016491">
    <property type="term" value="F:oxidoreductase activity"/>
    <property type="evidence" value="ECO:0007669"/>
    <property type="project" value="UniProtKB-KW"/>
</dbReference>
<dbReference type="InterPro" id="IPR002347">
    <property type="entry name" value="SDR_fam"/>
</dbReference>
<dbReference type="SUPFAM" id="SSF51735">
    <property type="entry name" value="NAD(P)-binding Rossmann-fold domains"/>
    <property type="match status" value="1"/>
</dbReference>
<evidence type="ECO:0000256" key="1">
    <source>
        <dbReference type="ARBA" id="ARBA00006484"/>
    </source>
</evidence>
<dbReference type="AlphaFoldDB" id="A0A9N9YLV4"/>
<evidence type="ECO:0000256" key="3">
    <source>
        <dbReference type="ARBA" id="ARBA00023002"/>
    </source>
</evidence>
<dbReference type="PRINTS" id="PR00081">
    <property type="entry name" value="GDHRDH"/>
</dbReference>
<name>A0A9N9YLV4_9HYPO</name>
<dbReference type="Pfam" id="PF00106">
    <property type="entry name" value="adh_short"/>
    <property type="match status" value="1"/>
</dbReference>
<evidence type="ECO:0000313" key="4">
    <source>
        <dbReference type="EMBL" id="CAH0021787.1"/>
    </source>
</evidence>
<reference evidence="4" key="1">
    <citation type="submission" date="2021-10" db="EMBL/GenBank/DDBJ databases">
        <authorList>
            <person name="Piombo E."/>
        </authorList>
    </citation>
    <scope>NUCLEOTIDE SEQUENCE</scope>
</reference>
<accession>A0A9N9YLV4</accession>
<dbReference type="Gene3D" id="3.40.50.720">
    <property type="entry name" value="NAD(P)-binding Rossmann-like Domain"/>
    <property type="match status" value="1"/>
</dbReference>
<dbReference type="OrthoDB" id="191139at2759"/>